<reference evidence="1" key="1">
    <citation type="submission" date="2021-01" db="EMBL/GenBank/DDBJ databases">
        <authorList>
            <consortium name="Genoscope - CEA"/>
            <person name="William W."/>
        </authorList>
    </citation>
    <scope>NUCLEOTIDE SEQUENCE</scope>
</reference>
<accession>A0A8S1P2I0</accession>
<gene>
    <name evidence="1" type="ORF">PPRIM_AZ9-3.1.T1000110</name>
</gene>
<name>A0A8S1P2I0_PARPR</name>
<proteinExistence type="predicted"/>
<evidence type="ECO:0000313" key="1">
    <source>
        <dbReference type="EMBL" id="CAD8096124.1"/>
    </source>
</evidence>
<protein>
    <submittedName>
        <fullName evidence="1">Uncharacterized protein</fullName>
    </submittedName>
</protein>
<dbReference type="AlphaFoldDB" id="A0A8S1P2I0"/>
<comment type="caution">
    <text evidence="1">The sequence shown here is derived from an EMBL/GenBank/DDBJ whole genome shotgun (WGS) entry which is preliminary data.</text>
</comment>
<evidence type="ECO:0000313" key="2">
    <source>
        <dbReference type="Proteomes" id="UP000688137"/>
    </source>
</evidence>
<dbReference type="OMA" id="NFLQFIM"/>
<keyword evidence="2" id="KW-1185">Reference proteome</keyword>
<dbReference type="EMBL" id="CAJJDM010000103">
    <property type="protein sequence ID" value="CAD8096124.1"/>
    <property type="molecule type" value="Genomic_DNA"/>
</dbReference>
<sequence length="127" mass="15023">MINYTRKINIDDTTKHRLSTQCKDNFLQFIMLQKAGKQGDLKMLNHLKTVYPKELKAKIQKNSTNIDYLKHHEQSEKILRQQAKFILTSRKNNNLTDRPRSRLDELIKRPSNLSPRCLLTTVDKFNI</sequence>
<dbReference type="Proteomes" id="UP000688137">
    <property type="component" value="Unassembled WGS sequence"/>
</dbReference>
<organism evidence="1 2">
    <name type="scientific">Paramecium primaurelia</name>
    <dbReference type="NCBI Taxonomy" id="5886"/>
    <lineage>
        <taxon>Eukaryota</taxon>
        <taxon>Sar</taxon>
        <taxon>Alveolata</taxon>
        <taxon>Ciliophora</taxon>
        <taxon>Intramacronucleata</taxon>
        <taxon>Oligohymenophorea</taxon>
        <taxon>Peniculida</taxon>
        <taxon>Parameciidae</taxon>
        <taxon>Paramecium</taxon>
    </lineage>
</organism>